<dbReference type="KEGG" id="atl:Athai_05260"/>
<name>A0A7R7HVA7_9ACTN</name>
<keyword evidence="1" id="KW-0812">Transmembrane</keyword>
<evidence type="ECO:0000313" key="3">
    <source>
        <dbReference type="Proteomes" id="UP000611640"/>
    </source>
</evidence>
<keyword evidence="1" id="KW-0472">Membrane</keyword>
<evidence type="ECO:0000313" key="2">
    <source>
        <dbReference type="EMBL" id="BCJ33023.1"/>
    </source>
</evidence>
<gene>
    <name evidence="2" type="ORF">Athai_05260</name>
</gene>
<keyword evidence="3" id="KW-1185">Reference proteome</keyword>
<sequence length="276" mass="29468">MNARQPARDRLGAASGARTAAPLRAHRGRVRAALQVLRGRVVPLPRAFGGRVVPLLWMLGGRVVPAPRARSERAVPPLVRRLVAIDAAGTASLLLWVRRRRHGVPPDAVAVPYVAAQFGLLVTFAVLTAVELVGIELLLRALGVPAAVRVPLLVLDGYGVLAVLGILAGCVTRPHVVTAGEVRIRYAGLFDLRIPRHLVLRARRIRRYDERGMVRVAGGELSVAVAAQTNVELTLREPVPVTRPLGRRAEAHTVRLFADDPAAALAALAAHPAASS</sequence>
<accession>A0A7R7HVA7</accession>
<feature type="transmembrane region" description="Helical" evidence="1">
    <location>
        <begin position="117"/>
        <end position="139"/>
    </location>
</feature>
<proteinExistence type="predicted"/>
<keyword evidence="1" id="KW-1133">Transmembrane helix</keyword>
<dbReference type="Proteomes" id="UP000611640">
    <property type="component" value="Chromosome"/>
</dbReference>
<dbReference type="EMBL" id="AP023355">
    <property type="protein sequence ID" value="BCJ33023.1"/>
    <property type="molecule type" value="Genomic_DNA"/>
</dbReference>
<feature type="transmembrane region" description="Helical" evidence="1">
    <location>
        <begin position="146"/>
        <end position="168"/>
    </location>
</feature>
<organism evidence="2 3">
    <name type="scientific">Actinocatenispora thailandica</name>
    <dbReference type="NCBI Taxonomy" id="227318"/>
    <lineage>
        <taxon>Bacteria</taxon>
        <taxon>Bacillati</taxon>
        <taxon>Actinomycetota</taxon>
        <taxon>Actinomycetes</taxon>
        <taxon>Micromonosporales</taxon>
        <taxon>Micromonosporaceae</taxon>
        <taxon>Actinocatenispora</taxon>
    </lineage>
</organism>
<reference evidence="2 3" key="1">
    <citation type="submission" date="2020-08" db="EMBL/GenBank/DDBJ databases">
        <title>Whole genome shotgun sequence of Actinocatenispora thailandica NBRC 105041.</title>
        <authorList>
            <person name="Komaki H."/>
            <person name="Tamura T."/>
        </authorList>
    </citation>
    <scope>NUCLEOTIDE SEQUENCE [LARGE SCALE GENOMIC DNA]</scope>
    <source>
        <strain evidence="2 3">NBRC 105041</strain>
    </source>
</reference>
<dbReference type="AlphaFoldDB" id="A0A7R7HVA7"/>
<protein>
    <submittedName>
        <fullName evidence="2">Uncharacterized protein</fullName>
    </submittedName>
</protein>
<evidence type="ECO:0000256" key="1">
    <source>
        <dbReference type="SAM" id="Phobius"/>
    </source>
</evidence>